<organism evidence="4">
    <name type="scientific">Phaffia rhodozyma</name>
    <name type="common">Yeast</name>
    <name type="synonym">Xanthophyllomyces dendrorhous</name>
    <dbReference type="NCBI Taxonomy" id="264483"/>
    <lineage>
        <taxon>Eukaryota</taxon>
        <taxon>Fungi</taxon>
        <taxon>Dikarya</taxon>
        <taxon>Basidiomycota</taxon>
        <taxon>Agaricomycotina</taxon>
        <taxon>Tremellomycetes</taxon>
        <taxon>Cystofilobasidiales</taxon>
        <taxon>Mrakiaceae</taxon>
        <taxon>Phaffia</taxon>
    </lineage>
</organism>
<keyword evidence="2" id="KW-0472">Membrane</keyword>
<feature type="compositionally biased region" description="Acidic residues" evidence="1">
    <location>
        <begin position="721"/>
        <end position="731"/>
    </location>
</feature>
<feature type="region of interest" description="Disordered" evidence="1">
    <location>
        <begin position="69"/>
        <end position="184"/>
    </location>
</feature>
<feature type="compositionally biased region" description="Basic and acidic residues" evidence="1">
    <location>
        <begin position="175"/>
        <end position="184"/>
    </location>
</feature>
<feature type="compositionally biased region" description="Polar residues" evidence="1">
    <location>
        <begin position="789"/>
        <end position="808"/>
    </location>
</feature>
<feature type="compositionally biased region" description="Basic residues" evidence="1">
    <location>
        <begin position="118"/>
        <end position="129"/>
    </location>
</feature>
<proteinExistence type="predicted"/>
<feature type="compositionally biased region" description="Polar residues" evidence="1">
    <location>
        <begin position="611"/>
        <end position="621"/>
    </location>
</feature>
<evidence type="ECO:0000313" key="4">
    <source>
        <dbReference type="EMBL" id="CDZ98023.1"/>
    </source>
</evidence>
<feature type="compositionally biased region" description="Low complexity" evidence="1">
    <location>
        <begin position="270"/>
        <end position="295"/>
    </location>
</feature>
<feature type="compositionally biased region" description="Basic and acidic residues" evidence="1">
    <location>
        <begin position="650"/>
        <end position="668"/>
    </location>
</feature>
<feature type="compositionally biased region" description="Basic and acidic residues" evidence="1">
    <location>
        <begin position="747"/>
        <end position="766"/>
    </location>
</feature>
<keyword evidence="2" id="KW-0812">Transmembrane</keyword>
<evidence type="ECO:0000259" key="3">
    <source>
        <dbReference type="Pfam" id="PF13926"/>
    </source>
</evidence>
<feature type="domain" description="DUF4211" evidence="3">
    <location>
        <begin position="831"/>
        <end position="961"/>
    </location>
</feature>
<keyword evidence="2" id="KW-1133">Transmembrane helix</keyword>
<feature type="compositionally biased region" description="Basic and acidic residues" evidence="1">
    <location>
        <begin position="416"/>
        <end position="428"/>
    </location>
</feature>
<feature type="compositionally biased region" description="Basic and acidic residues" evidence="1">
    <location>
        <begin position="84"/>
        <end position="96"/>
    </location>
</feature>
<evidence type="ECO:0000256" key="1">
    <source>
        <dbReference type="SAM" id="MobiDB-lite"/>
    </source>
</evidence>
<feature type="region of interest" description="Disordered" evidence="1">
    <location>
        <begin position="571"/>
        <end position="808"/>
    </location>
</feature>
<dbReference type="PANTHER" id="PTHR14689:SF0">
    <property type="entry name" value="COILED-COIL DOMAIN-CONTAINING PROTEIN 82"/>
    <property type="match status" value="1"/>
</dbReference>
<protein>
    <recommendedName>
        <fullName evidence="3">DUF4211 domain-containing protein</fullName>
    </recommendedName>
</protein>
<accession>A0A0F7SK09</accession>
<feature type="compositionally biased region" description="Basic and acidic residues" evidence="1">
    <location>
        <begin position="528"/>
        <end position="554"/>
    </location>
</feature>
<feature type="transmembrane region" description="Helical" evidence="2">
    <location>
        <begin position="12"/>
        <end position="33"/>
    </location>
</feature>
<dbReference type="AlphaFoldDB" id="A0A0F7SK09"/>
<sequence length="1094" mass="121364">MLIPVILAFKTIATTTIIISTVTTAIAFIILMGQQTKLDSFVFTTSDSPNDSKYISFVNKDQILPTAARVKQHDPEDQSLSSEHSGEEGFVLDDKPVILSPPSRSSVSLSSSSSSQARHSRKLVSRSNKRVIQSSSSSESDQDRVSKPLKRNAKMLKRPRRAEAEKETLVASNEPDPKVRAVSAKRKDELILEVVRNLKGKGKSQSHDQHEKAGTGTSSPPRPTEPSHSPSTPSGWQSASNSLFGSSPPNQASQSQLIIRPPIEEDYDSDLIIIDDSSPTSPIKPIPLALPAASAYTRQPPVPSPPPIKLPSNTKSRTRKKPSTSLVKPGHSRIIKKAKTTPRQRIGYVTASSSSDSSEEVEKPTGAGRTYKRKNRTRGLPSSSDDDSAGSEDAFSGQKAVVTQRMGKSRMVVSEDETKAIEPKETKNNRSTLKSISYTSRQSGDLGSTPSSSTVPKVEKENGSKRDKPPNKFKNAESLSNTLRKPVTPPTESHPDQSEDVPDLFYSSPEQERYVKFSNNHRTPASKPEPKPEHEDSSKSSPKHDSSSRIDDASLDLEVRLSKAFTPITVETAPLELSSSRLPKPLTTRQRLSMSIVSSKEVALKPKYKSVSESKGVSSTALPEVDDKSSMTSSDPLAEDGSAWVGPNDVTHESSKKNEEEQVVERRMQRLKGGKGGGPSKQRIIVTSEEEDDNNINHGGRSEATIKSTRQKKSRVHLDPSDSDEENENGDSSEGLHESEVEDLEDDQGKLRIVEARMRSAEDRKSKQALARQSALERLKHKKGKKGGSSVQTPSTGSSTIEENLDQNNVWAKDEDGEWIVSGDEGNSGYITDDIEDADYTSLMPMEFRSDASQPMDQCFHVICQWHVHYIIQGRPFLKLSAHNDYFRIPMLRLREKMTDVKNQVASQIWPSPFNLSLQTYPAFTGGAIKDAPPCAACRMTNRPATRAIVLRGDPYNKKTFKDLDANWGRKGPPETSYNVGKYCYARAHKFHELAHWEYNLHHALIAILQVLRKSVHKDDDGDEDDEDVEIIAIRETVKIAGKTERVDSLPDYNRPDKVTEWLQKRQWIKQEWLHISDLLLCNENLNAPWKKTD</sequence>
<dbReference type="Pfam" id="PF13926">
    <property type="entry name" value="DUF4211"/>
    <property type="match status" value="1"/>
</dbReference>
<dbReference type="GO" id="GO:0005634">
    <property type="term" value="C:nucleus"/>
    <property type="evidence" value="ECO:0007669"/>
    <property type="project" value="TreeGrafter"/>
</dbReference>
<feature type="compositionally biased region" description="Low complexity" evidence="1">
    <location>
        <begin position="100"/>
        <end position="115"/>
    </location>
</feature>
<feature type="compositionally biased region" description="Low complexity" evidence="1">
    <location>
        <begin position="226"/>
        <end position="235"/>
    </location>
</feature>
<feature type="compositionally biased region" description="Basic residues" evidence="1">
    <location>
        <begin position="147"/>
        <end position="160"/>
    </location>
</feature>
<feature type="compositionally biased region" description="Polar residues" evidence="1">
    <location>
        <begin position="429"/>
        <end position="455"/>
    </location>
</feature>
<feature type="compositionally biased region" description="Basic residues" evidence="1">
    <location>
        <begin position="330"/>
        <end position="342"/>
    </location>
</feature>
<dbReference type="InterPro" id="IPR025451">
    <property type="entry name" value="DUF4211"/>
</dbReference>
<name>A0A0F7SK09_PHARH</name>
<feature type="region of interest" description="Disordered" evidence="1">
    <location>
        <begin position="197"/>
        <end position="554"/>
    </location>
</feature>
<dbReference type="EMBL" id="LN483273">
    <property type="protein sequence ID" value="CDZ98023.1"/>
    <property type="molecule type" value="Genomic_DNA"/>
</dbReference>
<feature type="compositionally biased region" description="Polar residues" evidence="1">
    <location>
        <begin position="577"/>
        <end position="598"/>
    </location>
</feature>
<reference evidence="4" key="1">
    <citation type="submission" date="2014-08" db="EMBL/GenBank/DDBJ databases">
        <authorList>
            <person name="Sharma Rahul"/>
            <person name="Thines Marco"/>
        </authorList>
    </citation>
    <scope>NUCLEOTIDE SEQUENCE</scope>
</reference>
<dbReference type="PANTHER" id="PTHR14689">
    <property type="entry name" value="PHORBOL-ESTER_DAG-TYPE DOMAIN-CONTAINING PROTEIN"/>
    <property type="match status" value="1"/>
</dbReference>
<evidence type="ECO:0000256" key="2">
    <source>
        <dbReference type="SAM" id="Phobius"/>
    </source>
</evidence>
<feature type="compositionally biased region" description="Pro residues" evidence="1">
    <location>
        <begin position="300"/>
        <end position="309"/>
    </location>
</feature>
<feature type="compositionally biased region" description="Polar residues" evidence="1">
    <location>
        <begin position="236"/>
        <end position="257"/>
    </location>
</feature>
<feature type="compositionally biased region" description="Basic and acidic residues" evidence="1">
    <location>
        <begin position="457"/>
        <end position="470"/>
    </location>
</feature>